<sequence>MPKLNLQKLRENQEATWFYVDLIMLGLLMINLIWLSFDWLFTIDMVSSTLENLTPAFHKYYGEQIHPNYLRYDLVFVSIFIAELLVRWINAIRHQRYTRWYWYPFIHWYEVLGCIPLTGFRLLRLLRIISMVYRLQRLGIINLRETRLGRFTEDNYNVLMEHVADRVVINVLDGITDEVQHGQPVMRDLIQRVILPRKQDIAKALAEPITRGLEVQLNRHDEDVRAYLLHRIREAMEASEDIGKLEKVPLVGDYTLDLLERTISDIVYNILKQTADDLVHIDNQQLVETVVEALMELLMQETSGLDQVAEDILVESLEMIKERVSENKALERVRAR</sequence>
<keyword evidence="7" id="KW-1185">Reference proteome</keyword>
<gene>
    <name evidence="6" type="ORF">FHR99_000979</name>
</gene>
<dbReference type="InterPro" id="IPR027359">
    <property type="entry name" value="Volt_channel_dom_sf"/>
</dbReference>
<evidence type="ECO:0008006" key="8">
    <source>
        <dbReference type="Google" id="ProtNLM"/>
    </source>
</evidence>
<evidence type="ECO:0000256" key="3">
    <source>
        <dbReference type="ARBA" id="ARBA00022989"/>
    </source>
</evidence>
<comment type="subcellular location">
    <subcellularLocation>
        <location evidence="1">Membrane</location>
        <topology evidence="1">Multi-pass membrane protein</topology>
    </subcellularLocation>
</comment>
<evidence type="ECO:0000313" key="7">
    <source>
        <dbReference type="Proteomes" id="UP000537130"/>
    </source>
</evidence>
<comment type="caution">
    <text evidence="6">The sequence shown here is derived from an EMBL/GenBank/DDBJ whole genome shotgun (WGS) entry which is preliminary data.</text>
</comment>
<proteinExistence type="predicted"/>
<feature type="transmembrane region" description="Helical" evidence="5">
    <location>
        <begin position="16"/>
        <end position="37"/>
    </location>
</feature>
<dbReference type="Proteomes" id="UP000537130">
    <property type="component" value="Unassembled WGS sequence"/>
</dbReference>
<dbReference type="RefSeq" id="WP_183409416.1">
    <property type="nucleotide sequence ID" value="NZ_JACHWY010000001.1"/>
</dbReference>
<dbReference type="AlphaFoldDB" id="A0A7W4Z520"/>
<feature type="transmembrane region" description="Helical" evidence="5">
    <location>
        <begin position="101"/>
        <end position="123"/>
    </location>
</feature>
<evidence type="ECO:0000256" key="2">
    <source>
        <dbReference type="ARBA" id="ARBA00022692"/>
    </source>
</evidence>
<keyword evidence="4 5" id="KW-0472">Membrane</keyword>
<dbReference type="Gene3D" id="1.20.120.350">
    <property type="entry name" value="Voltage-gated potassium channels. Chain C"/>
    <property type="match status" value="1"/>
</dbReference>
<keyword evidence="2 5" id="KW-0812">Transmembrane</keyword>
<evidence type="ECO:0000256" key="4">
    <source>
        <dbReference type="ARBA" id="ARBA00023136"/>
    </source>
</evidence>
<dbReference type="SUPFAM" id="SSF81324">
    <property type="entry name" value="Voltage-gated potassium channels"/>
    <property type="match status" value="1"/>
</dbReference>
<name>A0A7W4Z520_9GAMM</name>
<keyword evidence="3 5" id="KW-1133">Transmembrane helix</keyword>
<reference evidence="6 7" key="1">
    <citation type="submission" date="2020-08" db="EMBL/GenBank/DDBJ databases">
        <title>Genomic Encyclopedia of Type Strains, Phase III (KMG-III): the genomes of soil and plant-associated and newly described type strains.</title>
        <authorList>
            <person name="Whitman W."/>
        </authorList>
    </citation>
    <scope>NUCLEOTIDE SEQUENCE [LARGE SCALE GENOMIC DNA]</scope>
    <source>
        <strain evidence="6 7">CECT 8654</strain>
    </source>
</reference>
<dbReference type="EMBL" id="JACHWY010000001">
    <property type="protein sequence ID" value="MBB3046743.1"/>
    <property type="molecule type" value="Genomic_DNA"/>
</dbReference>
<accession>A0A7W4Z520</accession>
<evidence type="ECO:0000256" key="5">
    <source>
        <dbReference type="SAM" id="Phobius"/>
    </source>
</evidence>
<evidence type="ECO:0000256" key="1">
    <source>
        <dbReference type="ARBA" id="ARBA00004141"/>
    </source>
</evidence>
<evidence type="ECO:0000313" key="6">
    <source>
        <dbReference type="EMBL" id="MBB3046743.1"/>
    </source>
</evidence>
<organism evidence="6 7">
    <name type="scientific">Litorivivens lipolytica</name>
    <dbReference type="NCBI Taxonomy" id="1524264"/>
    <lineage>
        <taxon>Bacteria</taxon>
        <taxon>Pseudomonadati</taxon>
        <taxon>Pseudomonadota</taxon>
        <taxon>Gammaproteobacteria</taxon>
        <taxon>Litorivivens</taxon>
    </lineage>
</organism>
<protein>
    <recommendedName>
        <fullName evidence="8">Ion transporter</fullName>
    </recommendedName>
</protein>
<dbReference type="GO" id="GO:0016020">
    <property type="term" value="C:membrane"/>
    <property type="evidence" value="ECO:0007669"/>
    <property type="project" value="UniProtKB-SubCell"/>
</dbReference>